<reference evidence="2" key="1">
    <citation type="submission" date="2018-06" db="EMBL/GenBank/DDBJ databases">
        <authorList>
            <person name="Zhirakovskaya E."/>
        </authorList>
    </citation>
    <scope>NUCLEOTIDE SEQUENCE</scope>
</reference>
<dbReference type="AlphaFoldDB" id="A0A3B1AP87"/>
<sequence length="149" mass="17220">MAIEVLDIIDTAVKIGLGALISGVATYHVTKLKYAKDAEKDINNWLRVERHKAYSKLSKCIMSFSLDGDGTRTPFQDLALFSESALLTENNGLIDELEKFTYKLEKMNRLMESENEEDKKKSEKIYHDIYDDRLELVKRLRDELRNVDS</sequence>
<gene>
    <name evidence="2" type="ORF">MNBD_GAMMA26-850</name>
</gene>
<proteinExistence type="predicted"/>
<evidence type="ECO:0000256" key="1">
    <source>
        <dbReference type="SAM" id="Coils"/>
    </source>
</evidence>
<organism evidence="2">
    <name type="scientific">hydrothermal vent metagenome</name>
    <dbReference type="NCBI Taxonomy" id="652676"/>
    <lineage>
        <taxon>unclassified sequences</taxon>
        <taxon>metagenomes</taxon>
        <taxon>ecological metagenomes</taxon>
    </lineage>
</organism>
<protein>
    <submittedName>
        <fullName evidence="2">Uncharacterized protein</fullName>
    </submittedName>
</protein>
<dbReference type="EMBL" id="UOFX01000029">
    <property type="protein sequence ID" value="VAX07756.1"/>
    <property type="molecule type" value="Genomic_DNA"/>
</dbReference>
<name>A0A3B1AP87_9ZZZZ</name>
<keyword evidence="1" id="KW-0175">Coiled coil</keyword>
<accession>A0A3B1AP87</accession>
<evidence type="ECO:0000313" key="2">
    <source>
        <dbReference type="EMBL" id="VAX07756.1"/>
    </source>
</evidence>
<feature type="coiled-coil region" evidence="1">
    <location>
        <begin position="97"/>
        <end position="124"/>
    </location>
</feature>